<dbReference type="Pfam" id="PF02602">
    <property type="entry name" value="HEM4"/>
    <property type="match status" value="1"/>
</dbReference>
<organism evidence="2">
    <name type="scientific">marine sediment metagenome</name>
    <dbReference type="NCBI Taxonomy" id="412755"/>
    <lineage>
        <taxon>unclassified sequences</taxon>
        <taxon>metagenomes</taxon>
        <taxon>ecological metagenomes</taxon>
    </lineage>
</organism>
<protein>
    <recommendedName>
        <fullName evidence="1">Tetrapyrrole biosynthesis uroporphyrinogen III synthase domain-containing protein</fullName>
    </recommendedName>
</protein>
<accession>A0A0F9DKD9</accession>
<dbReference type="CDD" id="cd06578">
    <property type="entry name" value="HemD"/>
    <property type="match status" value="1"/>
</dbReference>
<evidence type="ECO:0000313" key="2">
    <source>
        <dbReference type="EMBL" id="KKL62188.1"/>
    </source>
</evidence>
<dbReference type="GO" id="GO:0008168">
    <property type="term" value="F:methyltransferase activity"/>
    <property type="evidence" value="ECO:0007669"/>
    <property type="project" value="InterPro"/>
</dbReference>
<name>A0A0F9DKD9_9ZZZZ</name>
<dbReference type="InterPro" id="IPR035996">
    <property type="entry name" value="4pyrrol_Methylase_sf"/>
</dbReference>
<dbReference type="InterPro" id="IPR014776">
    <property type="entry name" value="4pyrrole_Mease_sub2"/>
</dbReference>
<dbReference type="PANTHER" id="PTHR40082:SF1">
    <property type="entry name" value="BLR5956 PROTEIN"/>
    <property type="match status" value="1"/>
</dbReference>
<reference evidence="2" key="1">
    <citation type="journal article" date="2015" name="Nature">
        <title>Complex archaea that bridge the gap between prokaryotes and eukaryotes.</title>
        <authorList>
            <person name="Spang A."/>
            <person name="Saw J.H."/>
            <person name="Jorgensen S.L."/>
            <person name="Zaremba-Niedzwiedzka K."/>
            <person name="Martijn J."/>
            <person name="Lind A.E."/>
            <person name="van Eijk R."/>
            <person name="Schleper C."/>
            <person name="Guy L."/>
            <person name="Ettema T.J."/>
        </authorList>
    </citation>
    <scope>NUCLEOTIDE SEQUENCE</scope>
</reference>
<dbReference type="InterPro" id="IPR003754">
    <property type="entry name" value="4pyrrol_synth_uPrphyn_synth"/>
</dbReference>
<dbReference type="EMBL" id="LAZR01028570">
    <property type="protein sequence ID" value="KKL62188.1"/>
    <property type="molecule type" value="Genomic_DNA"/>
</dbReference>
<sequence length="317" mass="34979">NRNTPCAVISWGTTPAQKVTEGVLGEIVEKAKMAKPPGIIVIGEVVSLREKLNWFEKRPLLGKKVLTTRPAMQAKNLVRLLEDQGAEVIEFPTIKISSLNDYQKLDLAIERLVDYDWIIFTSPNGVDHFWQRLKMKGRDARSLSRLKIGAIGPKTALKLENIGIMVDFLPDEYSSRGIIRRLRNFKIKGKKILLPRADIAPSSLPEGLKKLGARVEEVVAYRNQLSGGESLVTVRNRLKDGEINIIVFTSSSSVSNFVKLMGAIDLGNAEVACIGPITASEAEKAGIKPDIVPADYTIEGLVEKIINVLSKRAIEKT</sequence>
<dbReference type="InterPro" id="IPR036108">
    <property type="entry name" value="4pyrrol_syn_uPrphyn_synt_sf"/>
</dbReference>
<dbReference type="SUPFAM" id="SSF53790">
    <property type="entry name" value="Tetrapyrrole methylase"/>
    <property type="match status" value="1"/>
</dbReference>
<dbReference type="PANTHER" id="PTHR40082">
    <property type="entry name" value="BLR5956 PROTEIN"/>
    <property type="match status" value="1"/>
</dbReference>
<feature type="non-terminal residue" evidence="2">
    <location>
        <position position="1"/>
    </location>
</feature>
<evidence type="ECO:0000259" key="1">
    <source>
        <dbReference type="Pfam" id="PF02602"/>
    </source>
</evidence>
<proteinExistence type="predicted"/>
<dbReference type="InterPro" id="IPR039793">
    <property type="entry name" value="UROS/Hem4"/>
</dbReference>
<dbReference type="AlphaFoldDB" id="A0A0F9DKD9"/>
<feature type="domain" description="Tetrapyrrole biosynthesis uroporphyrinogen III synthase" evidence="1">
    <location>
        <begin position="77"/>
        <end position="303"/>
    </location>
</feature>
<comment type="caution">
    <text evidence="2">The sequence shown here is derived from an EMBL/GenBank/DDBJ whole genome shotgun (WGS) entry which is preliminary data.</text>
</comment>
<dbReference type="Gene3D" id="3.40.50.10090">
    <property type="match status" value="2"/>
</dbReference>
<dbReference type="SUPFAM" id="SSF69618">
    <property type="entry name" value="HemD-like"/>
    <property type="match status" value="1"/>
</dbReference>
<gene>
    <name evidence="2" type="ORF">LCGC14_2187690</name>
</gene>
<dbReference type="GO" id="GO:0006780">
    <property type="term" value="P:uroporphyrinogen III biosynthetic process"/>
    <property type="evidence" value="ECO:0007669"/>
    <property type="project" value="InterPro"/>
</dbReference>
<dbReference type="GO" id="GO:0004852">
    <property type="term" value="F:uroporphyrinogen-III synthase activity"/>
    <property type="evidence" value="ECO:0007669"/>
    <property type="project" value="InterPro"/>
</dbReference>
<dbReference type="FunFam" id="3.40.50.10090:FF:000001">
    <property type="entry name" value="Bifunctional uroporphyrinogen-III C-methyltransferase/uroporphyrinogen-III synthase"/>
    <property type="match status" value="1"/>
</dbReference>
<dbReference type="Gene3D" id="3.30.950.10">
    <property type="entry name" value="Methyltransferase, Cobalt-precorrin-4 Transmethylase, Domain 2"/>
    <property type="match status" value="1"/>
</dbReference>